<name>A0A6G0XKB1_9STRA</name>
<dbReference type="InterPro" id="IPR000408">
    <property type="entry name" value="Reg_chr_condens"/>
</dbReference>
<dbReference type="PROSITE" id="PS50012">
    <property type="entry name" value="RCC1_3"/>
    <property type="match status" value="6"/>
</dbReference>
<evidence type="ECO:0000259" key="3">
    <source>
        <dbReference type="PROSITE" id="PS50097"/>
    </source>
</evidence>
<feature type="domain" description="BTB" evidence="3">
    <location>
        <begin position="406"/>
        <end position="473"/>
    </location>
</feature>
<feature type="repeat" description="RCC1" evidence="2">
    <location>
        <begin position="276"/>
        <end position="327"/>
    </location>
</feature>
<dbReference type="PANTHER" id="PTHR22872">
    <property type="entry name" value="BTK-BINDING PROTEIN-RELATED"/>
    <property type="match status" value="1"/>
</dbReference>
<feature type="repeat" description="RCC1" evidence="2">
    <location>
        <begin position="223"/>
        <end position="275"/>
    </location>
</feature>
<dbReference type="PANTHER" id="PTHR22872:SF2">
    <property type="entry name" value="INHIBITOR OF BRUTON TYROSINE KINASE"/>
    <property type="match status" value="1"/>
</dbReference>
<dbReference type="InterPro" id="IPR009091">
    <property type="entry name" value="RCC1/BLIP-II"/>
</dbReference>
<dbReference type="Pfam" id="PF25390">
    <property type="entry name" value="WD40_RLD"/>
    <property type="match status" value="1"/>
</dbReference>
<dbReference type="VEuPathDB" id="FungiDB:AeMF1_012777"/>
<dbReference type="SUPFAM" id="SSF54695">
    <property type="entry name" value="POZ domain"/>
    <property type="match status" value="1"/>
</dbReference>
<dbReference type="SMART" id="SM00225">
    <property type="entry name" value="BTB"/>
    <property type="match status" value="1"/>
</dbReference>
<evidence type="ECO:0000313" key="5">
    <source>
        <dbReference type="Proteomes" id="UP000481153"/>
    </source>
</evidence>
<dbReference type="InterPro" id="IPR051625">
    <property type="entry name" value="Signaling_Regulatory_Domain"/>
</dbReference>
<gene>
    <name evidence="4" type="ORF">Ae201684_003888</name>
</gene>
<feature type="repeat" description="RCC1" evidence="2">
    <location>
        <begin position="171"/>
        <end position="222"/>
    </location>
</feature>
<dbReference type="Gene3D" id="2.130.10.30">
    <property type="entry name" value="Regulator of chromosome condensation 1/beta-lactamase-inhibitor protein II"/>
    <property type="match status" value="3"/>
</dbReference>
<protein>
    <recommendedName>
        <fullName evidence="3">BTB domain-containing protein</fullName>
    </recommendedName>
</protein>
<dbReference type="AlphaFoldDB" id="A0A6G0XKB1"/>
<dbReference type="EMBL" id="VJMJ01000045">
    <property type="protein sequence ID" value="KAF0740757.1"/>
    <property type="molecule type" value="Genomic_DNA"/>
</dbReference>
<dbReference type="InterPro" id="IPR000210">
    <property type="entry name" value="BTB/POZ_dom"/>
</dbReference>
<feature type="repeat" description="RCC1" evidence="2">
    <location>
        <begin position="13"/>
        <end position="64"/>
    </location>
</feature>
<dbReference type="PROSITE" id="PS00626">
    <property type="entry name" value="RCC1_2"/>
    <property type="match status" value="3"/>
</dbReference>
<dbReference type="CDD" id="cd14733">
    <property type="entry name" value="BACK"/>
    <property type="match status" value="1"/>
</dbReference>
<evidence type="ECO:0000256" key="1">
    <source>
        <dbReference type="ARBA" id="ARBA00022737"/>
    </source>
</evidence>
<evidence type="ECO:0000313" key="4">
    <source>
        <dbReference type="EMBL" id="KAF0740757.1"/>
    </source>
</evidence>
<reference evidence="4 5" key="1">
    <citation type="submission" date="2019-07" db="EMBL/GenBank/DDBJ databases">
        <title>Genomics analysis of Aphanomyces spp. identifies a new class of oomycete effector associated with host adaptation.</title>
        <authorList>
            <person name="Gaulin E."/>
        </authorList>
    </citation>
    <scope>NUCLEOTIDE SEQUENCE [LARGE SCALE GENOMIC DNA]</scope>
    <source>
        <strain evidence="4 5">ATCC 201684</strain>
    </source>
</reference>
<dbReference type="Gene3D" id="3.30.710.10">
    <property type="entry name" value="Potassium Channel Kv1.1, Chain A"/>
    <property type="match status" value="1"/>
</dbReference>
<dbReference type="PROSITE" id="PS50097">
    <property type="entry name" value="BTB"/>
    <property type="match status" value="1"/>
</dbReference>
<proteinExistence type="predicted"/>
<comment type="caution">
    <text evidence="4">The sequence shown here is derived from an EMBL/GenBank/DDBJ whole genome shotgun (WGS) entry which is preliminary data.</text>
</comment>
<dbReference type="InterPro" id="IPR011333">
    <property type="entry name" value="SKP1/BTB/POZ_sf"/>
</dbReference>
<accession>A0A6G0XKB1</accession>
<feature type="repeat" description="RCC1" evidence="2">
    <location>
        <begin position="328"/>
        <end position="379"/>
    </location>
</feature>
<feature type="repeat" description="RCC1" evidence="2">
    <location>
        <begin position="119"/>
        <end position="170"/>
    </location>
</feature>
<sequence>MVEEMNPERSSQVSVYTFGQNAYGELGHGDTIPRAVPTLVSFCEGKNVMDVACGNENTIVLCENGQVFVCGYNDSGQCGMGTTQRVHAFKLITGLVDKQVVKLSAGNGCEHVAAVTDLGELYTFGYNARGQLGHGSTAACAFPTRVLGFSQKSVVKVACSYFHSLVVTDENEMYGFGRNDFGQLGVSDGFDKHEPFRIPFFSGKRVLAMACGQYHSIVSLASGGLYSFGKNDHGQLGIDAPGVKMTPVRVEGELESEIIVQLACGYYHSVALTQSGKVYTFGRNDYGQLGLGHKQTMATPTLVTHLNAFTIVDVACGCYHTLALSDLGRVYPFGRNNHGQLGTDNLLDSSFPTYIEALREVKVRKIAAGFYHSVCLTGTVPRRTCGTVQSSLGRDFAKLLNNPARSDVKFIVEGVPIYAHRCILMARCEPLEIMLDGPMRESSQNEIVLPEQSYAVFLAMLEYIYTDRVSALENGSLDVDFALDLISLADQFLMDNLKRNCEIAIQKSIDMSNFSAMLKTSHFRQAHHLKQGCIDFILANFGTIIGTPAFLDLPQELMQEILVTASRRGVIIKAL</sequence>
<dbReference type="Proteomes" id="UP000481153">
    <property type="component" value="Unassembled WGS sequence"/>
</dbReference>
<dbReference type="PRINTS" id="PR00633">
    <property type="entry name" value="RCCNDNSATION"/>
</dbReference>
<dbReference type="Pfam" id="PF00651">
    <property type="entry name" value="BTB"/>
    <property type="match status" value="1"/>
</dbReference>
<keyword evidence="1" id="KW-0677">Repeat</keyword>
<keyword evidence="5" id="KW-1185">Reference proteome</keyword>
<organism evidence="4 5">
    <name type="scientific">Aphanomyces euteiches</name>
    <dbReference type="NCBI Taxonomy" id="100861"/>
    <lineage>
        <taxon>Eukaryota</taxon>
        <taxon>Sar</taxon>
        <taxon>Stramenopiles</taxon>
        <taxon>Oomycota</taxon>
        <taxon>Saprolegniomycetes</taxon>
        <taxon>Saprolegniales</taxon>
        <taxon>Verrucalvaceae</taxon>
        <taxon>Aphanomyces</taxon>
    </lineage>
</organism>
<evidence type="ECO:0000256" key="2">
    <source>
        <dbReference type="PROSITE-ProRule" id="PRU00235"/>
    </source>
</evidence>
<dbReference type="InterPro" id="IPR058923">
    <property type="entry name" value="RCC1-like_dom"/>
</dbReference>
<dbReference type="SUPFAM" id="SSF50985">
    <property type="entry name" value="RCC1/BLIP-II"/>
    <property type="match status" value="2"/>
</dbReference>